<protein>
    <submittedName>
        <fullName evidence="2">Uncharacterized protein</fullName>
    </submittedName>
</protein>
<evidence type="ECO:0000313" key="2">
    <source>
        <dbReference type="EMBL" id="KLE34388.1"/>
    </source>
</evidence>
<keyword evidence="3" id="KW-1185">Reference proteome</keyword>
<feature type="region of interest" description="Disordered" evidence="1">
    <location>
        <begin position="19"/>
        <end position="77"/>
    </location>
</feature>
<reference evidence="2 3" key="1">
    <citation type="submission" date="2015-04" db="EMBL/GenBank/DDBJ databases">
        <title>The draft genome sequence of Erythrobacter luteus KA37.</title>
        <authorList>
            <person name="Zhuang L."/>
            <person name="Liu Y."/>
            <person name="Shao Z."/>
        </authorList>
    </citation>
    <scope>NUCLEOTIDE SEQUENCE [LARGE SCALE GENOMIC DNA]</scope>
    <source>
        <strain evidence="2 3">KA37</strain>
    </source>
</reference>
<proteinExistence type="predicted"/>
<dbReference type="AlphaFoldDB" id="A0A0G9MYN1"/>
<sequence>MAMSDIPTRKERLAAKLRENLHRRKSQARGLYGAAGPQARKAERPSAGAAQPERSPGEANSAEDESAEVLSKNDQTR</sequence>
<evidence type="ECO:0000313" key="3">
    <source>
        <dbReference type="Proteomes" id="UP000053464"/>
    </source>
</evidence>
<dbReference type="OrthoDB" id="7433585at2"/>
<accession>A0A0G9MYN1</accession>
<organism evidence="2 3">
    <name type="scientific">Aurantiacibacter luteus</name>
    <dbReference type="NCBI Taxonomy" id="1581420"/>
    <lineage>
        <taxon>Bacteria</taxon>
        <taxon>Pseudomonadati</taxon>
        <taxon>Pseudomonadota</taxon>
        <taxon>Alphaproteobacteria</taxon>
        <taxon>Sphingomonadales</taxon>
        <taxon>Erythrobacteraceae</taxon>
        <taxon>Aurantiacibacter</taxon>
    </lineage>
</organism>
<gene>
    <name evidence="2" type="ORF">AAW00_09140</name>
</gene>
<comment type="caution">
    <text evidence="2">The sequence shown here is derived from an EMBL/GenBank/DDBJ whole genome shotgun (WGS) entry which is preliminary data.</text>
</comment>
<dbReference type="PATRIC" id="fig|1581420.6.peg.1877"/>
<dbReference type="Proteomes" id="UP000053464">
    <property type="component" value="Unassembled WGS sequence"/>
</dbReference>
<dbReference type="RefSeq" id="WP_047004035.1">
    <property type="nucleotide sequence ID" value="NZ_LBHB01000002.1"/>
</dbReference>
<name>A0A0G9MYN1_9SPHN</name>
<evidence type="ECO:0000256" key="1">
    <source>
        <dbReference type="SAM" id="MobiDB-lite"/>
    </source>
</evidence>
<dbReference type="STRING" id="1581420.AAW00_09140"/>
<dbReference type="EMBL" id="LBHB01000002">
    <property type="protein sequence ID" value="KLE34388.1"/>
    <property type="molecule type" value="Genomic_DNA"/>
</dbReference>